<dbReference type="InParanoid" id="A0A1X2HWL1"/>
<dbReference type="AlphaFoldDB" id="A0A1X2HWL1"/>
<evidence type="ECO:0000313" key="3">
    <source>
        <dbReference type="Proteomes" id="UP000242180"/>
    </source>
</evidence>
<feature type="signal peptide" evidence="1">
    <location>
        <begin position="1"/>
        <end position="20"/>
    </location>
</feature>
<gene>
    <name evidence="2" type="ORF">BCR43DRAFT_521032</name>
</gene>
<feature type="chain" id="PRO_5012349185" description="DUF1748-domain-containing protein" evidence="1">
    <location>
        <begin position="21"/>
        <end position="72"/>
    </location>
</feature>
<dbReference type="FunCoup" id="A0A1X2HWL1">
    <property type="interactions" value="2"/>
</dbReference>
<keyword evidence="3" id="KW-1185">Reference proteome</keyword>
<reference evidence="2 3" key="1">
    <citation type="submission" date="2016-07" db="EMBL/GenBank/DDBJ databases">
        <title>Pervasive Adenine N6-methylation of Active Genes in Fungi.</title>
        <authorList>
            <consortium name="DOE Joint Genome Institute"/>
            <person name="Mondo S.J."/>
            <person name="Dannebaum R.O."/>
            <person name="Kuo R.C."/>
            <person name="Labutti K."/>
            <person name="Haridas S."/>
            <person name="Kuo A."/>
            <person name="Salamov A."/>
            <person name="Ahrendt S.R."/>
            <person name="Lipzen A."/>
            <person name="Sullivan W."/>
            <person name="Andreopoulos W.B."/>
            <person name="Clum A."/>
            <person name="Lindquist E."/>
            <person name="Daum C."/>
            <person name="Ramamoorthy G.K."/>
            <person name="Gryganskyi A."/>
            <person name="Culley D."/>
            <person name="Magnuson J.K."/>
            <person name="James T.Y."/>
            <person name="O'Malley M.A."/>
            <person name="Stajich J.E."/>
            <person name="Spatafora J.W."/>
            <person name="Visel A."/>
            <person name="Grigoriev I.V."/>
        </authorList>
    </citation>
    <scope>NUCLEOTIDE SEQUENCE [LARGE SCALE GENOMIC DNA]</scope>
    <source>
        <strain evidence="2 3">NRRL 2496</strain>
    </source>
</reference>
<dbReference type="Pfam" id="PF08520">
    <property type="entry name" value="Mitofissin"/>
    <property type="match status" value="1"/>
</dbReference>
<accession>A0A1X2HWL1</accession>
<proteinExistence type="predicted"/>
<keyword evidence="1" id="KW-0732">Signal</keyword>
<comment type="caution">
    <text evidence="2">The sequence shown here is derived from an EMBL/GenBank/DDBJ whole genome shotgun (WGS) entry which is preliminary data.</text>
</comment>
<dbReference type="GO" id="GO:0005737">
    <property type="term" value="C:cytoplasm"/>
    <property type="evidence" value="ECO:0007669"/>
    <property type="project" value="TreeGrafter"/>
</dbReference>
<dbReference type="OrthoDB" id="16824at2759"/>
<name>A0A1X2HWL1_SYNRA</name>
<dbReference type="InterPro" id="IPR013726">
    <property type="entry name" value="Mitofissin"/>
</dbReference>
<dbReference type="PANTHER" id="PTHR28075">
    <property type="entry name" value="CHROMOSOME 16, WHOLE GENOME SHOTGUN SEQUENCE"/>
    <property type="match status" value="1"/>
</dbReference>
<dbReference type="Proteomes" id="UP000242180">
    <property type="component" value="Unassembled WGS sequence"/>
</dbReference>
<dbReference type="OMA" id="MNASAYF"/>
<dbReference type="STRING" id="13706.A0A1X2HWL1"/>
<evidence type="ECO:0000256" key="1">
    <source>
        <dbReference type="SAM" id="SignalP"/>
    </source>
</evidence>
<dbReference type="EMBL" id="MCGN01000001">
    <property type="protein sequence ID" value="ORZ03985.1"/>
    <property type="molecule type" value="Genomic_DNA"/>
</dbReference>
<protein>
    <recommendedName>
        <fullName evidence="4">DUF1748-domain-containing protein</fullName>
    </recommendedName>
</protein>
<evidence type="ECO:0008006" key="4">
    <source>
        <dbReference type="Google" id="ProtNLM"/>
    </source>
</evidence>
<evidence type="ECO:0000313" key="2">
    <source>
        <dbReference type="EMBL" id="ORZ03985.1"/>
    </source>
</evidence>
<dbReference type="PANTHER" id="PTHR28075:SF1">
    <property type="entry name" value="DUF1748-DOMAIN-CONTAINING PROTEIN"/>
    <property type="match status" value="1"/>
</dbReference>
<sequence>MWGKLFHYTVDAMLVTTVLAGIKRNTGLQPATSKIENADVRGYVEKYLQLGERVLDESLPYMKVSPFFEDEN</sequence>
<organism evidence="2 3">
    <name type="scientific">Syncephalastrum racemosum</name>
    <name type="common">Filamentous fungus</name>
    <dbReference type="NCBI Taxonomy" id="13706"/>
    <lineage>
        <taxon>Eukaryota</taxon>
        <taxon>Fungi</taxon>
        <taxon>Fungi incertae sedis</taxon>
        <taxon>Mucoromycota</taxon>
        <taxon>Mucoromycotina</taxon>
        <taxon>Mucoromycetes</taxon>
        <taxon>Mucorales</taxon>
        <taxon>Syncephalastraceae</taxon>
        <taxon>Syncephalastrum</taxon>
    </lineage>
</organism>